<organism evidence="2 3">
    <name type="scientific">Chromohalobacter marismortui</name>
    <dbReference type="NCBI Taxonomy" id="42055"/>
    <lineage>
        <taxon>Bacteria</taxon>
        <taxon>Pseudomonadati</taxon>
        <taxon>Pseudomonadota</taxon>
        <taxon>Gammaproteobacteria</taxon>
        <taxon>Oceanospirillales</taxon>
        <taxon>Halomonadaceae</taxon>
        <taxon>Chromohalobacter</taxon>
    </lineage>
</organism>
<reference evidence="2 3" key="1">
    <citation type="submission" date="2019-03" db="EMBL/GenBank/DDBJ databases">
        <title>Genomic Encyclopedia of Type Strains, Phase IV (KMG-IV): sequencing the most valuable type-strain genomes for metagenomic binning, comparative biology and taxonomic classification.</title>
        <authorList>
            <person name="Goeker M."/>
        </authorList>
    </citation>
    <scope>NUCLEOTIDE SEQUENCE [LARGE SCALE GENOMIC DNA]</scope>
    <source>
        <strain evidence="2 3">DSM 6770</strain>
    </source>
</reference>
<feature type="compositionally biased region" description="Polar residues" evidence="1">
    <location>
        <begin position="35"/>
        <end position="45"/>
    </location>
</feature>
<comment type="caution">
    <text evidence="2">The sequence shown here is derived from an EMBL/GenBank/DDBJ whole genome shotgun (WGS) entry which is preliminary data.</text>
</comment>
<dbReference type="Proteomes" id="UP000295380">
    <property type="component" value="Unassembled WGS sequence"/>
</dbReference>
<dbReference type="EMBL" id="SOBR01000004">
    <property type="protein sequence ID" value="TDU21850.1"/>
    <property type="molecule type" value="Genomic_DNA"/>
</dbReference>
<feature type="region of interest" description="Disordered" evidence="1">
    <location>
        <begin position="32"/>
        <end position="52"/>
    </location>
</feature>
<name>A0A4R7NNF8_9GAMM</name>
<evidence type="ECO:0000313" key="2">
    <source>
        <dbReference type="EMBL" id="TDU21850.1"/>
    </source>
</evidence>
<proteinExistence type="predicted"/>
<sequence>MQPGNSGLHEVRAFHEWLHEVVTTWRLSITADGTAAQNAQSSSSVRSERPMT</sequence>
<protein>
    <submittedName>
        <fullName evidence="2">Uncharacterized protein</fullName>
    </submittedName>
</protein>
<dbReference type="AlphaFoldDB" id="A0A4R7NNF8"/>
<accession>A0A4R7NNF8</accession>
<gene>
    <name evidence="2" type="ORF">C8E00_10430</name>
</gene>
<keyword evidence="3" id="KW-1185">Reference proteome</keyword>
<evidence type="ECO:0000313" key="3">
    <source>
        <dbReference type="Proteomes" id="UP000295380"/>
    </source>
</evidence>
<evidence type="ECO:0000256" key="1">
    <source>
        <dbReference type="SAM" id="MobiDB-lite"/>
    </source>
</evidence>